<dbReference type="InterPro" id="IPR036162">
    <property type="entry name" value="Resolvase-like_N_sf"/>
</dbReference>
<organism evidence="4">
    <name type="scientific">Dehalogenimonas sp. 4OHTPN</name>
    <dbReference type="NCBI Taxonomy" id="3166643"/>
    <lineage>
        <taxon>Bacteria</taxon>
        <taxon>Bacillati</taxon>
        <taxon>Chloroflexota</taxon>
        <taxon>Dehalococcoidia</taxon>
        <taxon>Dehalococcoidales</taxon>
        <taxon>Dehalococcoidaceae</taxon>
        <taxon>Dehalogenimonas</taxon>
    </lineage>
</organism>
<dbReference type="GO" id="GO:0000150">
    <property type="term" value="F:DNA strand exchange activity"/>
    <property type="evidence" value="ECO:0007669"/>
    <property type="project" value="InterPro"/>
</dbReference>
<dbReference type="AlphaFoldDB" id="A0AAU8GAY1"/>
<dbReference type="EMBL" id="CP159307">
    <property type="protein sequence ID" value="XCH32949.1"/>
    <property type="molecule type" value="Genomic_DNA"/>
</dbReference>
<dbReference type="SUPFAM" id="SSF53041">
    <property type="entry name" value="Resolvase-like"/>
    <property type="match status" value="1"/>
</dbReference>
<dbReference type="Pfam" id="PF00239">
    <property type="entry name" value="Resolvase"/>
    <property type="match status" value="1"/>
</dbReference>
<protein>
    <submittedName>
        <fullName evidence="4">Recombinase family protein</fullName>
    </submittedName>
</protein>
<reference evidence="4" key="1">
    <citation type="submission" date="2024-06" db="EMBL/GenBank/DDBJ databases">
        <title>A Novel Isolate, Dehalogenimonas sp. Strain 4OHTPN, Dechlorinates Aromatic 4 Hydroxy chlorothalonil by a Novel Reductive Dehalogenase.</title>
        <authorList>
            <person name="Liu G."/>
        </authorList>
    </citation>
    <scope>NUCLEOTIDE SEQUENCE</scope>
    <source>
        <strain evidence="4">4OHTPN</strain>
    </source>
</reference>
<dbReference type="RefSeq" id="WP_353714212.1">
    <property type="nucleotide sequence ID" value="NZ_CP159307.1"/>
</dbReference>
<dbReference type="CDD" id="cd03768">
    <property type="entry name" value="SR_ResInv"/>
    <property type="match status" value="1"/>
</dbReference>
<name>A0AAU8GAY1_9CHLR</name>
<sequence length="209" mass="24030">MKVAIYARVSTADKDQDLATQLLPLREFVAANNWRVFNEYTDKVSAADIVHRTSWRALLADASKKRFDITLVWRMDRAFRSVLDAATTLERLKSWGVGLRSYTEPWLDTTSPFGEALYYITVAYAQLERSIIRERVIAGMDRARKQGHKIGRPRVTDRRGFNQTYGAVLERLRDGEISRRQAARELRIGYATLKRLIDHGNANEEARPS</sequence>
<evidence type="ECO:0000259" key="3">
    <source>
        <dbReference type="PROSITE" id="PS51736"/>
    </source>
</evidence>
<evidence type="ECO:0000256" key="2">
    <source>
        <dbReference type="ARBA" id="ARBA00023172"/>
    </source>
</evidence>
<dbReference type="PROSITE" id="PS51736">
    <property type="entry name" value="RECOMBINASES_3"/>
    <property type="match status" value="1"/>
</dbReference>
<feature type="domain" description="Resolvase/invertase-type recombinase catalytic" evidence="3">
    <location>
        <begin position="2"/>
        <end position="147"/>
    </location>
</feature>
<proteinExistence type="predicted"/>
<dbReference type="Gene3D" id="3.40.50.1390">
    <property type="entry name" value="Resolvase, N-terminal catalytic domain"/>
    <property type="match status" value="1"/>
</dbReference>
<keyword evidence="2" id="KW-0233">DNA recombination</keyword>
<dbReference type="PANTHER" id="PTHR30461:SF2">
    <property type="entry name" value="SERINE RECOMBINASE PINE-RELATED"/>
    <property type="match status" value="1"/>
</dbReference>
<evidence type="ECO:0000313" key="4">
    <source>
        <dbReference type="EMBL" id="XCH32949.1"/>
    </source>
</evidence>
<accession>A0AAU8GAY1</accession>
<keyword evidence="1" id="KW-0238">DNA-binding</keyword>
<dbReference type="InterPro" id="IPR006119">
    <property type="entry name" value="Resolv_N"/>
</dbReference>
<gene>
    <name evidence="4" type="ORF">ABV300_07290</name>
</gene>
<dbReference type="PANTHER" id="PTHR30461">
    <property type="entry name" value="DNA-INVERTASE FROM LAMBDOID PROPHAGE"/>
    <property type="match status" value="1"/>
</dbReference>
<dbReference type="InterPro" id="IPR050639">
    <property type="entry name" value="SSR_resolvase"/>
</dbReference>
<dbReference type="GO" id="GO:0003677">
    <property type="term" value="F:DNA binding"/>
    <property type="evidence" value="ECO:0007669"/>
    <property type="project" value="UniProtKB-KW"/>
</dbReference>
<evidence type="ECO:0000256" key="1">
    <source>
        <dbReference type="ARBA" id="ARBA00023125"/>
    </source>
</evidence>
<dbReference type="SMART" id="SM00857">
    <property type="entry name" value="Resolvase"/>
    <property type="match status" value="1"/>
</dbReference>